<accession>E1ZL01</accession>
<feature type="region of interest" description="Disordered" evidence="2">
    <location>
        <begin position="441"/>
        <end position="460"/>
    </location>
</feature>
<organism evidence="5">
    <name type="scientific">Chlorella variabilis</name>
    <name type="common">Green alga</name>
    <dbReference type="NCBI Taxonomy" id="554065"/>
    <lineage>
        <taxon>Eukaryota</taxon>
        <taxon>Viridiplantae</taxon>
        <taxon>Chlorophyta</taxon>
        <taxon>core chlorophytes</taxon>
        <taxon>Trebouxiophyceae</taxon>
        <taxon>Chlorellales</taxon>
        <taxon>Chlorellaceae</taxon>
        <taxon>Chlorella clade</taxon>
        <taxon>Chlorella</taxon>
    </lineage>
</organism>
<evidence type="ECO:0000313" key="4">
    <source>
        <dbReference type="EMBL" id="EFN53573.1"/>
    </source>
</evidence>
<dbReference type="SUPFAM" id="SSF53474">
    <property type="entry name" value="alpha/beta-Hydrolases"/>
    <property type="match status" value="1"/>
</dbReference>
<dbReference type="RefSeq" id="XP_005845675.1">
    <property type="nucleotide sequence ID" value="XM_005845613.1"/>
</dbReference>
<feature type="region of interest" description="Disordered" evidence="2">
    <location>
        <begin position="851"/>
        <end position="895"/>
    </location>
</feature>
<dbReference type="GeneID" id="17353002"/>
<evidence type="ECO:0000313" key="5">
    <source>
        <dbReference type="Proteomes" id="UP000008141"/>
    </source>
</evidence>
<reference evidence="4 5" key="1">
    <citation type="journal article" date="2010" name="Plant Cell">
        <title>The Chlorella variabilis NC64A genome reveals adaptation to photosymbiosis, coevolution with viruses, and cryptic sex.</title>
        <authorList>
            <person name="Blanc G."/>
            <person name="Duncan G."/>
            <person name="Agarkova I."/>
            <person name="Borodovsky M."/>
            <person name="Gurnon J."/>
            <person name="Kuo A."/>
            <person name="Lindquist E."/>
            <person name="Lucas S."/>
            <person name="Pangilinan J."/>
            <person name="Polle J."/>
            <person name="Salamov A."/>
            <person name="Terry A."/>
            <person name="Yamada T."/>
            <person name="Dunigan D.D."/>
            <person name="Grigoriev I.V."/>
            <person name="Claverie J.M."/>
            <person name="Van Etten J.L."/>
        </authorList>
    </citation>
    <scope>NUCLEOTIDE SEQUENCE [LARGE SCALE GENOMIC DNA]</scope>
    <source>
        <strain evidence="4 5">NC64A</strain>
    </source>
</reference>
<dbReference type="Gene3D" id="3.40.50.1820">
    <property type="entry name" value="alpha/beta hydrolase"/>
    <property type="match status" value="1"/>
</dbReference>
<dbReference type="PANTHER" id="PTHR46023:SF6">
    <property type="entry name" value="LIPASE CLASS 3 FAMILY PROTEIN"/>
    <property type="match status" value="1"/>
</dbReference>
<dbReference type="EMBL" id="GL433851">
    <property type="protein sequence ID" value="EFN53573.1"/>
    <property type="molecule type" value="Genomic_DNA"/>
</dbReference>
<dbReference type="eggNOG" id="KOG2088">
    <property type="taxonomic scope" value="Eukaryota"/>
</dbReference>
<feature type="coiled-coil region" evidence="1">
    <location>
        <begin position="677"/>
        <end position="704"/>
    </location>
</feature>
<feature type="domain" description="Fungal lipase-type" evidence="3">
    <location>
        <begin position="224"/>
        <end position="358"/>
    </location>
</feature>
<evidence type="ECO:0000256" key="2">
    <source>
        <dbReference type="SAM" id="MobiDB-lite"/>
    </source>
</evidence>
<dbReference type="InterPro" id="IPR002921">
    <property type="entry name" value="Fungal_lipase-type"/>
</dbReference>
<sequence length="1023" mass="105447">MSVSAVAAAGTALALYYYGRRGGVCSGSGEPVETHVGLVQAPTSFMDDLFFLAEGLRWVVVSHRVDRGGSCTCREELLSPCREEQRRAGLACLGRHPAAATAQAAGAPAPAACRLPSVPQAGSCVAPLQDPEEHPVADIAQLGRPFGRGLAPQQWPEALAQLRELDRFFRYCSGLRERRPLPQRQYFRTVLDVTDEDLLMQELRAGVLKPSFVLVRDRQLKAVVLAIRGTHSFKDMFTSLTGASKPHHLVDANGVVLGYSHFGMLAAARWIKGQTRQRMEQALAENPGYRLSIIGHSLGGGTAALLTMMLREAGGPFAGVTCIAVACPSCMTLELAQSCSDYVTTVVHNADVIPTICPGSADALREEVMRRWVRAVAVLLYFWYRCSWFGEFRRDVRSSGIVRAVECGIRGVGSATLTATSWTTSKLAACYQRGSFAGASRRRQPLKRRNSDDSLAATAAAEQPAAASAPALAGGGCDAEASSSALPVSTSVPASSSQNLLTAAGEDGEAAGRSGGSQGQWAAAWSQRVSQQLSGRSAAVLSSTSQVLRNTSGVLRSTSGLLLRRMWPGGEAEPAAGGQAAAPDGGGRDSSPSNTPAGIGSGGPFAGAAADVAPGPMEIDEEEDSYEEVEAEAEEAFLLEAEAAAEAAGGGPQGRMSYQERRQMRVQLQMDRSGSLEEEVSLRMHEVQQAVQDAEEEEEAMGRDDSTVPAVIRPGGYGIGGASSSPRISPSKRDPQWKRHMYPAGRILHLVPARLVPGTAAHAAAEAAAAREAKLAAAAAEAAEHEQRACAAAAAAAGGAGGDGQGPAAAAGAAGGGGVAPDGGAASGPAAPKHASKLSVSDLIAGDGLLGQRSGAIWPDDGSSGGGQQEGAAPPPAGPQQPGQQQQQQQQQQQPQEEMLLLDCVPQEGYARIKLCRTVLSDHIIPNYLRSLESALEHIQEHALVVAPAPGGRAGAGDAAAAAAAAAAQAEDGAAAAAAAPPQQPPSLAHPAVPGGSPVAAAAAAALRGAAARSSFARGGKLD</sequence>
<feature type="compositionally biased region" description="Low complexity" evidence="2">
    <location>
        <begin position="569"/>
        <end position="583"/>
    </location>
</feature>
<dbReference type="Pfam" id="PF01764">
    <property type="entry name" value="Lipase_3"/>
    <property type="match status" value="1"/>
</dbReference>
<feature type="compositionally biased region" description="Low complexity" evidence="2">
    <location>
        <begin position="822"/>
        <end position="832"/>
    </location>
</feature>
<feature type="region of interest" description="Disordered" evidence="2">
    <location>
        <begin position="569"/>
        <end position="612"/>
    </location>
</feature>
<dbReference type="CDD" id="cd00519">
    <property type="entry name" value="Lipase_3"/>
    <property type="match status" value="1"/>
</dbReference>
<protein>
    <recommendedName>
        <fullName evidence="3">Fungal lipase-type domain-containing protein</fullName>
    </recommendedName>
</protein>
<feature type="region of interest" description="Disordered" evidence="2">
    <location>
        <begin position="504"/>
        <end position="523"/>
    </location>
</feature>
<evidence type="ECO:0000256" key="1">
    <source>
        <dbReference type="SAM" id="Coils"/>
    </source>
</evidence>
<evidence type="ECO:0000259" key="3">
    <source>
        <dbReference type="Pfam" id="PF01764"/>
    </source>
</evidence>
<feature type="compositionally biased region" description="Low complexity" evidence="2">
    <location>
        <begin position="880"/>
        <end position="895"/>
    </location>
</feature>
<dbReference type="OrthoDB" id="438440at2759"/>
<dbReference type="KEGG" id="cvr:CHLNCDRAFT_136751"/>
<keyword evidence="5" id="KW-1185">Reference proteome</keyword>
<feature type="region of interest" description="Disordered" evidence="2">
    <location>
        <begin position="797"/>
        <end position="833"/>
    </location>
</feature>
<dbReference type="PANTHER" id="PTHR46023">
    <property type="entry name" value="LIPASE CLASS 3 PROTEIN-LIKE"/>
    <property type="match status" value="1"/>
</dbReference>
<dbReference type="InParanoid" id="E1ZL01"/>
<gene>
    <name evidence="4" type="ORF">CHLNCDRAFT_136751</name>
</gene>
<feature type="region of interest" description="Disordered" evidence="2">
    <location>
        <begin position="975"/>
        <end position="995"/>
    </location>
</feature>
<keyword evidence="1" id="KW-0175">Coiled coil</keyword>
<name>E1ZL01_CHLVA</name>
<dbReference type="AlphaFoldDB" id="E1ZL01"/>
<proteinExistence type="predicted"/>
<dbReference type="Proteomes" id="UP000008141">
    <property type="component" value="Unassembled WGS sequence"/>
</dbReference>
<dbReference type="InterPro" id="IPR029058">
    <property type="entry name" value="AB_hydrolase_fold"/>
</dbReference>
<dbReference type="GO" id="GO:0006629">
    <property type="term" value="P:lipid metabolic process"/>
    <property type="evidence" value="ECO:0007669"/>
    <property type="project" value="InterPro"/>
</dbReference>